<dbReference type="RefSeq" id="WP_144855031.1">
    <property type="nucleotide sequence ID" value="NZ_BAAAYT010000006.1"/>
</dbReference>
<dbReference type="EMBL" id="VIUW01000001">
    <property type="protein sequence ID" value="TWD16785.1"/>
    <property type="molecule type" value="Genomic_DNA"/>
</dbReference>
<dbReference type="Proteomes" id="UP000315628">
    <property type="component" value="Unassembled WGS sequence"/>
</dbReference>
<evidence type="ECO:0000313" key="1">
    <source>
        <dbReference type="EMBL" id="TWD16785.1"/>
    </source>
</evidence>
<comment type="caution">
    <text evidence="1">The sequence shown here is derived from an EMBL/GenBank/DDBJ whole genome shotgun (WGS) entry which is preliminary data.</text>
</comment>
<dbReference type="OrthoDB" id="4086179at2"/>
<gene>
    <name evidence="1" type="ORF">FB557_0322</name>
</gene>
<organism evidence="1 2">
    <name type="scientific">Marihabitans asiaticum</name>
    <dbReference type="NCBI Taxonomy" id="415218"/>
    <lineage>
        <taxon>Bacteria</taxon>
        <taxon>Bacillati</taxon>
        <taxon>Actinomycetota</taxon>
        <taxon>Actinomycetes</taxon>
        <taxon>Micrococcales</taxon>
        <taxon>Intrasporangiaceae</taxon>
        <taxon>Marihabitans</taxon>
    </lineage>
</organism>
<proteinExistence type="predicted"/>
<evidence type="ECO:0000313" key="2">
    <source>
        <dbReference type="Proteomes" id="UP000315628"/>
    </source>
</evidence>
<accession>A0A560WH26</accession>
<reference evidence="1 2" key="1">
    <citation type="submission" date="2019-06" db="EMBL/GenBank/DDBJ databases">
        <title>Sequencing the genomes of 1000 actinobacteria strains.</title>
        <authorList>
            <person name="Klenk H.-P."/>
        </authorList>
    </citation>
    <scope>NUCLEOTIDE SEQUENCE [LARGE SCALE GENOMIC DNA]</scope>
    <source>
        <strain evidence="1 2">DSM 18935</strain>
    </source>
</reference>
<protein>
    <submittedName>
        <fullName evidence="1">Uncharacterized protein</fullName>
    </submittedName>
</protein>
<dbReference type="AlphaFoldDB" id="A0A560WH26"/>
<name>A0A560WH26_9MICO</name>
<keyword evidence="2" id="KW-1185">Reference proteome</keyword>
<sequence>MTALKTLADHAEAFATELTSTFRGVFGESMPEFVAEASPRRDGTTQRLLVHPKDSVDICLEIGGAHALTLICDYHCIWDHQATYLKVTKANVHVRPATDATPLFRYEFEDSMQAALPCAHLQIHAHRDEFLFAMLRAGRGKPAIRVKAATGESKAAVPRLSNLHFPLGGARMRPCVEDVLQMLVSEFAVTTVPGAQAVLDAGRARWRRHQIGASVRDAPAEAVRVLEGMGYTVVEPAEGPRFERLDRLTRF</sequence>